<accession>A0A0R3LBG6</accession>
<keyword evidence="4" id="KW-1185">Reference proteome</keyword>
<organism evidence="3 4">
    <name type="scientific">Bradyrhizobium valentinum</name>
    <dbReference type="NCBI Taxonomy" id="1518501"/>
    <lineage>
        <taxon>Bacteria</taxon>
        <taxon>Pseudomonadati</taxon>
        <taxon>Pseudomonadota</taxon>
        <taxon>Alphaproteobacteria</taxon>
        <taxon>Hyphomicrobiales</taxon>
        <taxon>Nitrobacteraceae</taxon>
        <taxon>Bradyrhizobium</taxon>
    </lineage>
</organism>
<reference evidence="3 4" key="1">
    <citation type="submission" date="2014-03" db="EMBL/GenBank/DDBJ databases">
        <title>Bradyrhizobium valentinum sp. nov., isolated from effective nodules of Lupinus mariae-josephae, a lupine endemic of basic-lime soils in Eastern Spain.</title>
        <authorList>
            <person name="Duran D."/>
            <person name="Rey L."/>
            <person name="Navarro A."/>
            <person name="Busquets A."/>
            <person name="Imperial J."/>
            <person name="Ruiz-Argueso T."/>
        </authorList>
    </citation>
    <scope>NUCLEOTIDE SEQUENCE [LARGE SCALE GENOMIC DNA]</scope>
    <source>
        <strain evidence="3 4">LmjM3</strain>
    </source>
</reference>
<dbReference type="EMBL" id="LLXX01000119">
    <property type="protein sequence ID" value="KRR05223.1"/>
    <property type="molecule type" value="Genomic_DNA"/>
</dbReference>
<dbReference type="AlphaFoldDB" id="A0A0R3LBG6"/>
<dbReference type="OrthoDB" id="8255636at2"/>
<keyword evidence="2" id="KW-1133">Transmembrane helix</keyword>
<gene>
    <name evidence="3" type="ORF">CP49_01195</name>
</gene>
<protein>
    <submittedName>
        <fullName evidence="3">Uncharacterized protein</fullName>
    </submittedName>
</protein>
<dbReference type="Proteomes" id="UP000051913">
    <property type="component" value="Unassembled WGS sequence"/>
</dbReference>
<evidence type="ECO:0000256" key="1">
    <source>
        <dbReference type="SAM" id="MobiDB-lite"/>
    </source>
</evidence>
<keyword evidence="2" id="KW-0812">Transmembrane</keyword>
<evidence type="ECO:0000313" key="4">
    <source>
        <dbReference type="Proteomes" id="UP000051913"/>
    </source>
</evidence>
<feature type="compositionally biased region" description="Basic and acidic residues" evidence="1">
    <location>
        <begin position="10"/>
        <end position="22"/>
    </location>
</feature>
<sequence>MPEKQNPTGRHSDGSRAYPGEKARQGEIILRKPWMRAVFMAGLVGCALLALGIRIAAGP</sequence>
<dbReference type="RefSeq" id="WP_057851780.1">
    <property type="nucleotide sequence ID" value="NZ_LLXX01000119.1"/>
</dbReference>
<proteinExistence type="predicted"/>
<feature type="transmembrane region" description="Helical" evidence="2">
    <location>
        <begin position="37"/>
        <end position="57"/>
    </location>
</feature>
<feature type="region of interest" description="Disordered" evidence="1">
    <location>
        <begin position="1"/>
        <end position="22"/>
    </location>
</feature>
<name>A0A0R3LBG6_9BRAD</name>
<evidence type="ECO:0000256" key="2">
    <source>
        <dbReference type="SAM" id="Phobius"/>
    </source>
</evidence>
<evidence type="ECO:0000313" key="3">
    <source>
        <dbReference type="EMBL" id="KRR05223.1"/>
    </source>
</evidence>
<comment type="caution">
    <text evidence="3">The sequence shown here is derived from an EMBL/GenBank/DDBJ whole genome shotgun (WGS) entry which is preliminary data.</text>
</comment>
<keyword evidence="2" id="KW-0472">Membrane</keyword>